<protein>
    <submittedName>
        <fullName evidence="1">Uncharacterized protein</fullName>
    </submittedName>
</protein>
<dbReference type="AlphaFoldDB" id="A0A2A9N6B9"/>
<dbReference type="EMBL" id="KZ302378">
    <property type="protein sequence ID" value="PFH45455.1"/>
    <property type="molecule type" value="Genomic_DNA"/>
</dbReference>
<proteinExistence type="predicted"/>
<organism evidence="1 2">
    <name type="scientific">Amanita thiersii Skay4041</name>
    <dbReference type="NCBI Taxonomy" id="703135"/>
    <lineage>
        <taxon>Eukaryota</taxon>
        <taxon>Fungi</taxon>
        <taxon>Dikarya</taxon>
        <taxon>Basidiomycota</taxon>
        <taxon>Agaricomycotina</taxon>
        <taxon>Agaricomycetes</taxon>
        <taxon>Agaricomycetidae</taxon>
        <taxon>Agaricales</taxon>
        <taxon>Pluteineae</taxon>
        <taxon>Amanitaceae</taxon>
        <taxon>Amanita</taxon>
    </lineage>
</organism>
<accession>A0A2A9N6B9</accession>
<reference evidence="1 2" key="1">
    <citation type="submission" date="2014-02" db="EMBL/GenBank/DDBJ databases">
        <title>Transposable element dynamics among asymbiotic and ectomycorrhizal Amanita fungi.</title>
        <authorList>
            <consortium name="DOE Joint Genome Institute"/>
            <person name="Hess J."/>
            <person name="Skrede I."/>
            <person name="Wolfe B."/>
            <person name="LaButti K."/>
            <person name="Ohm R.A."/>
            <person name="Grigoriev I.V."/>
            <person name="Pringle A."/>
        </authorList>
    </citation>
    <scope>NUCLEOTIDE SEQUENCE [LARGE SCALE GENOMIC DNA]</scope>
    <source>
        <strain evidence="1 2">SKay4041</strain>
    </source>
</reference>
<sequence>MHDFSVDGRWSRVLIREGDENEIDVYIAAHHPSLFKLPSPSCPVPMSACLVVPGLLNSAGINEMVQGCSKRQVMGSKGVDPLRPLV</sequence>
<evidence type="ECO:0000313" key="2">
    <source>
        <dbReference type="Proteomes" id="UP000242287"/>
    </source>
</evidence>
<keyword evidence="2" id="KW-1185">Reference proteome</keyword>
<name>A0A2A9N6B9_9AGAR</name>
<gene>
    <name evidence="1" type="ORF">AMATHDRAFT_71683</name>
</gene>
<evidence type="ECO:0000313" key="1">
    <source>
        <dbReference type="EMBL" id="PFH45455.1"/>
    </source>
</evidence>
<dbReference type="Proteomes" id="UP000242287">
    <property type="component" value="Unassembled WGS sequence"/>
</dbReference>